<organism evidence="8 9">
    <name type="scientific">Rubroshorea leprosula</name>
    <dbReference type="NCBI Taxonomy" id="152421"/>
    <lineage>
        <taxon>Eukaryota</taxon>
        <taxon>Viridiplantae</taxon>
        <taxon>Streptophyta</taxon>
        <taxon>Embryophyta</taxon>
        <taxon>Tracheophyta</taxon>
        <taxon>Spermatophyta</taxon>
        <taxon>Magnoliopsida</taxon>
        <taxon>eudicotyledons</taxon>
        <taxon>Gunneridae</taxon>
        <taxon>Pentapetalae</taxon>
        <taxon>rosids</taxon>
        <taxon>malvids</taxon>
        <taxon>Malvales</taxon>
        <taxon>Dipterocarpaceae</taxon>
        <taxon>Rubroshorea</taxon>
    </lineage>
</organism>
<gene>
    <name evidence="8" type="ORF">SLEP1_g54236</name>
</gene>
<evidence type="ECO:0000256" key="3">
    <source>
        <dbReference type="ARBA" id="ARBA00022980"/>
    </source>
</evidence>
<evidence type="ECO:0000256" key="6">
    <source>
        <dbReference type="ARBA" id="ARBA00040774"/>
    </source>
</evidence>
<sequence>MASSMALRRLVFSNIPRIVRPAAIASTSSKLLAGDHIDCRSIHSLSGRRNDVFSGMMFPFRNHLQTYSSGVCCQSGQHTGRRDFSTVGMPSEKRNLRDHKRRLLAAKYELRRKLYKSLCSDPDLPSDMRDRHRFKLSKMPRNSSFVRLRNRCIFTGRPRAVYAKFRMSRIVFRSLASQGSLMGIKKASW</sequence>
<dbReference type="AlphaFoldDB" id="A0AAV5MBY3"/>
<dbReference type="InterPro" id="IPR001209">
    <property type="entry name" value="Ribosomal_uS14"/>
</dbReference>
<dbReference type="Pfam" id="PF00253">
    <property type="entry name" value="Ribosomal_S14"/>
    <property type="match status" value="1"/>
</dbReference>
<keyword evidence="3" id="KW-0689">Ribosomal protein</keyword>
<dbReference type="InterPro" id="IPR018271">
    <property type="entry name" value="Ribosomal_uS14_CS"/>
</dbReference>
<comment type="similarity">
    <text evidence="2">Belongs to the universal ribosomal protein uS14 family.</text>
</comment>
<keyword evidence="9" id="KW-1185">Reference proteome</keyword>
<dbReference type="SUPFAM" id="SSF57716">
    <property type="entry name" value="Glucocorticoid receptor-like (DNA-binding domain)"/>
    <property type="match status" value="1"/>
</dbReference>
<dbReference type="GO" id="GO:0005739">
    <property type="term" value="C:mitochondrion"/>
    <property type="evidence" value="ECO:0007669"/>
    <property type="project" value="UniProtKB-SubCell"/>
</dbReference>
<accession>A0AAV5MBY3</accession>
<evidence type="ECO:0000256" key="4">
    <source>
        <dbReference type="ARBA" id="ARBA00023128"/>
    </source>
</evidence>
<evidence type="ECO:0000256" key="2">
    <source>
        <dbReference type="ARBA" id="ARBA00009083"/>
    </source>
</evidence>
<dbReference type="Proteomes" id="UP001054252">
    <property type="component" value="Unassembled WGS sequence"/>
</dbReference>
<evidence type="ECO:0000256" key="1">
    <source>
        <dbReference type="ARBA" id="ARBA00004173"/>
    </source>
</evidence>
<comment type="caution">
    <text evidence="8">The sequence shown here is derived from an EMBL/GenBank/DDBJ whole genome shotgun (WGS) entry which is preliminary data.</text>
</comment>
<dbReference type="PROSITE" id="PS00527">
    <property type="entry name" value="RIBOSOMAL_S14"/>
    <property type="match status" value="1"/>
</dbReference>
<name>A0AAV5MBY3_9ROSI</name>
<reference evidence="8 9" key="1">
    <citation type="journal article" date="2021" name="Commun. Biol.">
        <title>The genome of Shorea leprosula (Dipterocarpaceae) highlights the ecological relevance of drought in aseasonal tropical rainforests.</title>
        <authorList>
            <person name="Ng K.K.S."/>
            <person name="Kobayashi M.J."/>
            <person name="Fawcett J.A."/>
            <person name="Hatakeyama M."/>
            <person name="Paape T."/>
            <person name="Ng C.H."/>
            <person name="Ang C.C."/>
            <person name="Tnah L.H."/>
            <person name="Lee C.T."/>
            <person name="Nishiyama T."/>
            <person name="Sese J."/>
            <person name="O'Brien M.J."/>
            <person name="Copetti D."/>
            <person name="Mohd Noor M.I."/>
            <person name="Ong R.C."/>
            <person name="Putra M."/>
            <person name="Sireger I.Z."/>
            <person name="Indrioko S."/>
            <person name="Kosugi Y."/>
            <person name="Izuno A."/>
            <person name="Isagi Y."/>
            <person name="Lee S.L."/>
            <person name="Shimizu K.K."/>
        </authorList>
    </citation>
    <scope>NUCLEOTIDE SEQUENCE [LARGE SCALE GENOMIC DNA]</scope>
    <source>
        <strain evidence="8">214</strain>
    </source>
</reference>
<dbReference type="GO" id="GO:0015935">
    <property type="term" value="C:small ribosomal subunit"/>
    <property type="evidence" value="ECO:0007669"/>
    <property type="project" value="TreeGrafter"/>
</dbReference>
<dbReference type="Gene3D" id="1.10.287.1480">
    <property type="match status" value="1"/>
</dbReference>
<keyword evidence="5" id="KW-0687">Ribonucleoprotein</keyword>
<dbReference type="PANTHER" id="PTHR19836:SF30">
    <property type="entry name" value="RIBOSOMAL PROTEIN S14"/>
    <property type="match status" value="1"/>
</dbReference>
<evidence type="ECO:0000256" key="5">
    <source>
        <dbReference type="ARBA" id="ARBA00023274"/>
    </source>
</evidence>
<comment type="subcellular location">
    <subcellularLocation>
        <location evidence="1">Mitochondrion</location>
    </subcellularLocation>
</comment>
<evidence type="ECO:0000256" key="7">
    <source>
        <dbReference type="ARBA" id="ARBA00042804"/>
    </source>
</evidence>
<proteinExistence type="inferred from homology"/>
<protein>
    <recommendedName>
        <fullName evidence="6">Small ribosomal subunit protein uS14m</fullName>
    </recommendedName>
    <alternativeName>
        <fullName evidence="7">Ribosomal protein S14, mitochondrial</fullName>
    </alternativeName>
</protein>
<evidence type="ECO:0000313" key="8">
    <source>
        <dbReference type="EMBL" id="GKV47326.1"/>
    </source>
</evidence>
<evidence type="ECO:0000313" key="9">
    <source>
        <dbReference type="Proteomes" id="UP001054252"/>
    </source>
</evidence>
<keyword evidence="4" id="KW-0496">Mitochondrion</keyword>
<dbReference type="FunFam" id="1.10.287.1480:FF:000001">
    <property type="entry name" value="30S ribosomal protein S14"/>
    <property type="match status" value="1"/>
</dbReference>
<dbReference type="PANTHER" id="PTHR19836">
    <property type="entry name" value="30S RIBOSOMAL PROTEIN S14"/>
    <property type="match status" value="1"/>
</dbReference>
<dbReference type="NCBIfam" id="NF006477">
    <property type="entry name" value="PRK08881.1"/>
    <property type="match status" value="1"/>
</dbReference>
<dbReference type="GO" id="GO:0003735">
    <property type="term" value="F:structural constituent of ribosome"/>
    <property type="evidence" value="ECO:0007669"/>
    <property type="project" value="InterPro"/>
</dbReference>
<dbReference type="EMBL" id="BPVZ01000225">
    <property type="protein sequence ID" value="GKV47326.1"/>
    <property type="molecule type" value="Genomic_DNA"/>
</dbReference>
<dbReference type="GO" id="GO:0006412">
    <property type="term" value="P:translation"/>
    <property type="evidence" value="ECO:0007669"/>
    <property type="project" value="InterPro"/>
</dbReference>